<evidence type="ECO:0000256" key="1">
    <source>
        <dbReference type="ARBA" id="ARBA00022737"/>
    </source>
</evidence>
<sequence>MAFCDARALCRLACTSARLAGLASDNLLWRNLYATALPPCTHYGLPCLADAVDAWCFVAGDRHGDNDGLDHGPSRRLPEPGVAAIDGGTHAAGHAAQGVADGGGVVLQPTALSNTTTDISNDALRPKALDRWWTHRCARLTRLAADRVTGSGTALAHPACPHPPPSLVRAHGYRWAYAAAAMPPLVRKVHHGVGHVHCVVHRGARDGLASQCETCLAGADACGIVWRWGRFADCFLAGLGTEALATAPRDPCDGQSCTVTAGVWSEGVAYGVVVRRAAGAITIEVATAGAQWHDDPMDRDQINGPRHRALGNSRLDSDDSDDSDDDPTEHDDGSALGKRSGRTHAAAVVYYAQEGGSNDAWSYAGERAGDQRDGYGALACEALALPVYEGDWRRDMWHGRGVLRVEGAAGGVAAVYTGRFVRGRPCGRGILDLGDGMCVEASWHSMPDGSVAPRHTGHVAYANGDRVLCDWGRPALAVTRGHAAAHGTDAAAVVVVVKGFQFAKRWSDPGGRAFAGREVGAEWGPWPTECGDPTLVDPQAARPLPARCGGDDVFCARGWTVVLPRLFWPPTAHPLETLFARYVDQDRIGWCGRQRTRPRATRGSFDPCAL</sequence>
<dbReference type="Pfam" id="PF02493">
    <property type="entry name" value="MORN"/>
    <property type="match status" value="2"/>
</dbReference>
<evidence type="ECO:0000313" key="3">
    <source>
        <dbReference type="EMBL" id="BCU03978.1"/>
    </source>
</evidence>
<feature type="compositionally biased region" description="Basic and acidic residues" evidence="2">
    <location>
        <begin position="292"/>
        <end position="301"/>
    </location>
</feature>
<name>A0A811BQ00_9VIRU</name>
<dbReference type="SUPFAM" id="SSF81383">
    <property type="entry name" value="F-box domain"/>
    <property type="match status" value="1"/>
</dbReference>
<keyword evidence="1" id="KW-0677">Repeat</keyword>
<organism evidence="3 4">
    <name type="scientific">Pandoravirus japonicus</name>
    <dbReference type="NCBI Taxonomy" id="2823154"/>
    <lineage>
        <taxon>Viruses</taxon>
        <taxon>Pandoravirus</taxon>
    </lineage>
</organism>
<dbReference type="SMART" id="SM00698">
    <property type="entry name" value="MORN"/>
    <property type="match status" value="2"/>
</dbReference>
<dbReference type="InterPro" id="IPR036047">
    <property type="entry name" value="F-box-like_dom_sf"/>
</dbReference>
<evidence type="ECO:0000313" key="4">
    <source>
        <dbReference type="Proteomes" id="UP001253637"/>
    </source>
</evidence>
<evidence type="ECO:0000256" key="2">
    <source>
        <dbReference type="SAM" id="MobiDB-lite"/>
    </source>
</evidence>
<proteinExistence type="predicted"/>
<dbReference type="InterPro" id="IPR003409">
    <property type="entry name" value="MORN"/>
</dbReference>
<dbReference type="EMBL" id="LC625835">
    <property type="protein sequence ID" value="BCU03978.1"/>
    <property type="molecule type" value="Genomic_DNA"/>
</dbReference>
<accession>A0A811BQ00</accession>
<feature type="compositionally biased region" description="Acidic residues" evidence="2">
    <location>
        <begin position="318"/>
        <end position="329"/>
    </location>
</feature>
<feature type="region of interest" description="Disordered" evidence="2">
    <location>
        <begin position="292"/>
        <end position="340"/>
    </location>
</feature>
<dbReference type="Proteomes" id="UP001253637">
    <property type="component" value="Segment"/>
</dbReference>
<dbReference type="SUPFAM" id="SSF82185">
    <property type="entry name" value="Histone H3 K4-specific methyltransferase SET7/9 N-terminal domain"/>
    <property type="match status" value="1"/>
</dbReference>
<reference evidence="3" key="1">
    <citation type="submission" date="2021-04" db="EMBL/GenBank/DDBJ databases">
        <title>Draft Genome Sequence of Pandoravirus japonicus, Isolated from the Sabaishi River of Niigata, Japan.</title>
        <authorList>
            <person name="Hosokawa N."/>
            <person name="Takahashi H."/>
            <person name="Aoki K."/>
            <person name="Takemura M."/>
        </authorList>
    </citation>
    <scope>NUCLEOTIDE SEQUENCE</scope>
</reference>
<protein>
    <submittedName>
        <fullName evidence="3">F-box domain containing protein</fullName>
    </submittedName>
</protein>